<proteinExistence type="predicted"/>
<dbReference type="PATRIC" id="fig|1365250.3.peg.587"/>
<comment type="caution">
    <text evidence="2">The sequence shown here is derived from an EMBL/GenBank/DDBJ whole genome shotgun (WGS) entry which is preliminary data.</text>
</comment>
<dbReference type="Gene3D" id="2.60.40.2870">
    <property type="match status" value="1"/>
</dbReference>
<evidence type="ECO:0008006" key="4">
    <source>
        <dbReference type="Google" id="ProtNLM"/>
    </source>
</evidence>
<dbReference type="AlphaFoldDB" id="A0A166Z8M9"/>
<dbReference type="InterPro" id="IPR032624">
    <property type="entry name" value="DUF4879"/>
</dbReference>
<evidence type="ECO:0000313" key="3">
    <source>
        <dbReference type="Proteomes" id="UP000076643"/>
    </source>
</evidence>
<dbReference type="EMBL" id="AUYB01000068">
    <property type="protein sequence ID" value="KZN44055.1"/>
    <property type="molecule type" value="Genomic_DNA"/>
</dbReference>
<dbReference type="GeneID" id="57362329"/>
<name>A0A166Z8M9_9GAMM</name>
<evidence type="ECO:0000256" key="1">
    <source>
        <dbReference type="SAM" id="SignalP"/>
    </source>
</evidence>
<dbReference type="Proteomes" id="UP000076643">
    <property type="component" value="Unassembled WGS sequence"/>
</dbReference>
<feature type="chain" id="PRO_5007883142" description="DUF4879 domain-containing protein" evidence="1">
    <location>
        <begin position="19"/>
        <end position="186"/>
    </location>
</feature>
<feature type="signal peptide" evidence="1">
    <location>
        <begin position="1"/>
        <end position="18"/>
    </location>
</feature>
<gene>
    <name evidence="2" type="ORF">N475_08075</name>
</gene>
<dbReference type="RefSeq" id="WP_063364657.1">
    <property type="nucleotide sequence ID" value="NZ_AQHB01000023.1"/>
</dbReference>
<accession>A0A166Z8M9</accession>
<dbReference type="Pfam" id="PF16219">
    <property type="entry name" value="DUF4879"/>
    <property type="match status" value="1"/>
</dbReference>
<sequence length="186" mass="20923">MKKLLMGLTVFSTFSVVASELPELDALLQDPAHQKYEEALKAEVISTHENYQLYLETLRNNGEVVPLAPAPPISYLEIRGVLSAQYQQWDYVDPSSFSTNQNHGGEFYAVTVEYGYATPASRRFVVNGSPLKLYTSKNITDAGNVVIGFINYWHNTQTSFTGGTSTYQGTSINFPYNKEDDRLYIR</sequence>
<keyword evidence="3" id="KW-1185">Reference proteome</keyword>
<evidence type="ECO:0000313" key="2">
    <source>
        <dbReference type="EMBL" id="KZN44055.1"/>
    </source>
</evidence>
<reference evidence="2 3" key="1">
    <citation type="submission" date="2013-07" db="EMBL/GenBank/DDBJ databases">
        <title>Comparative Genomic and Metabolomic Analysis of Twelve Strains of Pseudoalteromonas luteoviolacea.</title>
        <authorList>
            <person name="Vynne N.G."/>
            <person name="Mansson M."/>
            <person name="Gram L."/>
        </authorList>
    </citation>
    <scope>NUCLEOTIDE SEQUENCE [LARGE SCALE GENOMIC DNA]</scope>
    <source>
        <strain evidence="2 3">DSM 6061</strain>
    </source>
</reference>
<protein>
    <recommendedName>
        <fullName evidence="4">DUF4879 domain-containing protein</fullName>
    </recommendedName>
</protein>
<keyword evidence="1" id="KW-0732">Signal</keyword>
<organism evidence="2 3">
    <name type="scientific">Pseudoalteromonas luteoviolacea DSM 6061</name>
    <dbReference type="NCBI Taxonomy" id="1365250"/>
    <lineage>
        <taxon>Bacteria</taxon>
        <taxon>Pseudomonadati</taxon>
        <taxon>Pseudomonadota</taxon>
        <taxon>Gammaproteobacteria</taxon>
        <taxon>Alteromonadales</taxon>
        <taxon>Pseudoalteromonadaceae</taxon>
        <taxon>Pseudoalteromonas</taxon>
    </lineage>
</organism>